<keyword evidence="6" id="KW-0735">Signal-anchor</keyword>
<protein>
    <recommendedName>
        <fullName evidence="3">Dolichyl-diphosphooligosaccharide--protein glycosyltransferase subunit 4</fullName>
    </recommendedName>
</protein>
<comment type="subcellular location">
    <subcellularLocation>
        <location evidence="1">Endoplasmic reticulum membrane</location>
        <topology evidence="1">Single-pass type III membrane protein</topology>
    </subcellularLocation>
</comment>
<name>A0A9P1GYX8_9PEZI</name>
<dbReference type="EMBL" id="CALLCH030000005">
    <property type="protein sequence ID" value="CAI4212530.1"/>
    <property type="molecule type" value="Genomic_DNA"/>
</dbReference>
<evidence type="ECO:0000256" key="1">
    <source>
        <dbReference type="ARBA" id="ARBA00004643"/>
    </source>
</evidence>
<dbReference type="InterPro" id="IPR018943">
    <property type="entry name" value="Oligosaccaryltransferase"/>
</dbReference>
<keyword evidence="7 9" id="KW-1133">Transmembrane helix</keyword>
<keyword evidence="11" id="KW-1185">Reference proteome</keyword>
<dbReference type="Proteomes" id="UP000838763">
    <property type="component" value="Unassembled WGS sequence"/>
</dbReference>
<evidence type="ECO:0000256" key="2">
    <source>
        <dbReference type="ARBA" id="ARBA00007685"/>
    </source>
</evidence>
<evidence type="ECO:0000256" key="5">
    <source>
        <dbReference type="ARBA" id="ARBA00022824"/>
    </source>
</evidence>
<dbReference type="SUPFAM" id="SSF103464">
    <property type="entry name" value="Oligosaccharyltransferase subunit ost4p"/>
    <property type="match status" value="1"/>
</dbReference>
<dbReference type="AlphaFoldDB" id="A0A9P1GYX8"/>
<dbReference type="GO" id="GO:0008250">
    <property type="term" value="C:oligosaccharyltransferase complex"/>
    <property type="evidence" value="ECO:0007669"/>
    <property type="project" value="TreeGrafter"/>
</dbReference>
<accession>A0A9P1GYX8</accession>
<sequence length="81" mass="8812">MDAPRRLTGSIDVTPQHNRLLTESRATMISDGDLYTLAIALGCVSAVLIVVYHFIEVNAGAISRYEQELAQEASKPPKAAR</sequence>
<evidence type="ECO:0000256" key="9">
    <source>
        <dbReference type="SAM" id="Phobius"/>
    </source>
</evidence>
<dbReference type="Pfam" id="PF10215">
    <property type="entry name" value="Ost4"/>
    <property type="match status" value="1"/>
</dbReference>
<evidence type="ECO:0000256" key="6">
    <source>
        <dbReference type="ARBA" id="ARBA00022968"/>
    </source>
</evidence>
<feature type="transmembrane region" description="Helical" evidence="9">
    <location>
        <begin position="34"/>
        <end position="55"/>
    </location>
</feature>
<gene>
    <name evidence="10" type="ORF">PPNO1_LOCUS2286</name>
</gene>
<keyword evidence="5" id="KW-0256">Endoplasmic reticulum</keyword>
<dbReference type="OrthoDB" id="2124077at2759"/>
<evidence type="ECO:0000313" key="11">
    <source>
        <dbReference type="Proteomes" id="UP000838763"/>
    </source>
</evidence>
<dbReference type="InterPro" id="IPR036330">
    <property type="entry name" value="Ost4p_sf"/>
</dbReference>
<evidence type="ECO:0000313" key="10">
    <source>
        <dbReference type="EMBL" id="CAI4212530.1"/>
    </source>
</evidence>
<evidence type="ECO:0000256" key="8">
    <source>
        <dbReference type="ARBA" id="ARBA00023136"/>
    </source>
</evidence>
<reference evidence="10" key="1">
    <citation type="submission" date="2022-11" db="EMBL/GenBank/DDBJ databases">
        <authorList>
            <person name="Scott C."/>
            <person name="Bruce N."/>
        </authorList>
    </citation>
    <scope>NUCLEOTIDE SEQUENCE</scope>
</reference>
<evidence type="ECO:0000256" key="4">
    <source>
        <dbReference type="ARBA" id="ARBA00022692"/>
    </source>
</evidence>
<proteinExistence type="inferred from homology"/>
<comment type="similarity">
    <text evidence="2">Belongs to the OST4 family.</text>
</comment>
<keyword evidence="8 9" id="KW-0472">Membrane</keyword>
<organism evidence="10 11">
    <name type="scientific">Parascedosporium putredinis</name>
    <dbReference type="NCBI Taxonomy" id="1442378"/>
    <lineage>
        <taxon>Eukaryota</taxon>
        <taxon>Fungi</taxon>
        <taxon>Dikarya</taxon>
        <taxon>Ascomycota</taxon>
        <taxon>Pezizomycotina</taxon>
        <taxon>Sordariomycetes</taxon>
        <taxon>Hypocreomycetidae</taxon>
        <taxon>Microascales</taxon>
        <taxon>Microascaceae</taxon>
        <taxon>Parascedosporium</taxon>
    </lineage>
</organism>
<dbReference type="PANTHER" id="PTHR48164:SF1">
    <property type="entry name" value="DOLICHYL-DIPHOSPHOOLIGOSACCHARIDE--PROTEIN GLYCOSYLTRANSFERASE SUBUNIT 4"/>
    <property type="match status" value="1"/>
</dbReference>
<evidence type="ECO:0000256" key="7">
    <source>
        <dbReference type="ARBA" id="ARBA00022989"/>
    </source>
</evidence>
<dbReference type="InterPro" id="IPR051307">
    <property type="entry name" value="OST4"/>
</dbReference>
<comment type="caution">
    <text evidence="10">The sequence shown here is derived from an EMBL/GenBank/DDBJ whole genome shotgun (WGS) entry which is preliminary data.</text>
</comment>
<evidence type="ECO:0000256" key="3">
    <source>
        <dbReference type="ARBA" id="ARBA00017662"/>
    </source>
</evidence>
<dbReference type="PANTHER" id="PTHR48164">
    <property type="entry name" value="DOLICHYL-DIPHOSPHOOLIGOSACCHARIDE--PROTEIN GLYCOSYLTRANSFERASE SUBUNIT 4"/>
    <property type="match status" value="1"/>
</dbReference>
<keyword evidence="4 9" id="KW-0812">Transmembrane</keyword>
<dbReference type="GO" id="GO:0018279">
    <property type="term" value="P:protein N-linked glycosylation via asparagine"/>
    <property type="evidence" value="ECO:0007669"/>
    <property type="project" value="TreeGrafter"/>
</dbReference>